<feature type="transmembrane region" description="Helical" evidence="1">
    <location>
        <begin position="278"/>
        <end position="296"/>
    </location>
</feature>
<gene>
    <name evidence="3" type="ORF">THMIRHAT_20500</name>
</gene>
<dbReference type="SUPFAM" id="SSF55073">
    <property type="entry name" value="Nucleotide cyclase"/>
    <property type="match status" value="1"/>
</dbReference>
<dbReference type="GO" id="GO:0006171">
    <property type="term" value="P:cAMP biosynthetic process"/>
    <property type="evidence" value="ECO:0007669"/>
    <property type="project" value="TreeGrafter"/>
</dbReference>
<name>A0A6F8PQI9_9GAMM</name>
<dbReference type="SMART" id="SM01080">
    <property type="entry name" value="CHASE2"/>
    <property type="match status" value="1"/>
</dbReference>
<keyword evidence="1" id="KW-0472">Membrane</keyword>
<feature type="transmembrane region" description="Helical" evidence="1">
    <location>
        <begin position="303"/>
        <end position="322"/>
    </location>
</feature>
<dbReference type="EMBL" id="AP021888">
    <property type="protein sequence ID" value="BBP44304.1"/>
    <property type="molecule type" value="Genomic_DNA"/>
</dbReference>
<organism evidence="3 4">
    <name type="scientific">Thiosulfativibrio zosterae</name>
    <dbReference type="NCBI Taxonomy" id="2675053"/>
    <lineage>
        <taxon>Bacteria</taxon>
        <taxon>Pseudomonadati</taxon>
        <taxon>Pseudomonadota</taxon>
        <taxon>Gammaproteobacteria</taxon>
        <taxon>Thiotrichales</taxon>
        <taxon>Piscirickettsiaceae</taxon>
        <taxon>Thiosulfativibrio</taxon>
    </lineage>
</organism>
<dbReference type="KEGG" id="tzo:THMIRHAT_20500"/>
<dbReference type="Proteomes" id="UP000501466">
    <property type="component" value="Chromosome"/>
</dbReference>
<dbReference type="Gene3D" id="3.30.70.1230">
    <property type="entry name" value="Nucleotide cyclase"/>
    <property type="match status" value="1"/>
</dbReference>
<accession>A0A6F8PQI9</accession>
<dbReference type="Pfam" id="PF00211">
    <property type="entry name" value="Guanylate_cyc"/>
    <property type="match status" value="1"/>
</dbReference>
<feature type="domain" description="Guanylate cyclase" evidence="2">
    <location>
        <begin position="391"/>
        <end position="521"/>
    </location>
</feature>
<dbReference type="InterPro" id="IPR029787">
    <property type="entry name" value="Nucleotide_cyclase"/>
</dbReference>
<evidence type="ECO:0000313" key="3">
    <source>
        <dbReference type="EMBL" id="BBP44304.1"/>
    </source>
</evidence>
<dbReference type="PROSITE" id="PS50125">
    <property type="entry name" value="GUANYLATE_CYCLASE_2"/>
    <property type="match status" value="1"/>
</dbReference>
<evidence type="ECO:0000313" key="4">
    <source>
        <dbReference type="Proteomes" id="UP000501466"/>
    </source>
</evidence>
<proteinExistence type="predicted"/>
<dbReference type="Pfam" id="PF05226">
    <property type="entry name" value="CHASE2"/>
    <property type="match status" value="1"/>
</dbReference>
<sequence length="555" mass="62256">MKNDIFKQADRLILDKFTELKAINPAPQDIIIIDIDDQTLDTFGEWPWSRELFATFLEKIAAQNPKQIGLDIVFPNEKSALGDSQLSQIIQTNHICLATAFDYNTENKSKEIGQIKKLYPYSPIYIEANGVIGNFENLTQKSKCLGHISPIIDSDGKIRRIPTWVNFHSISTPNLALAMALSQKLIIPKSRFNKTTETIPFNREISSWIVVPAQAILYEQIPSHIFENKWILIGSSALGLGDRVSTPINPWLPGVIIHAELLANFLEPEKSEWNVSHYLPVALTITMGLIILFSFLSNNSISGITIALFSIAAWLYFSWLAWINGTNINPSLVPINLILLLAFLIPYQWFKANQQNSLITDLFKDYLAPNLVDKLISNPENSLTPQKRVITVLFADIEGFTAISQNNSPQLTADLAQKALMVMTDCAQKYDATIDKYIGDELMAFWNAPFEQPNHADLAIKTALEILQQIEVFNQNNPGFPTLKMRIGISTGEVIVGNLGTPFRSSYTAIGYTVNKAHELVDKSKLLNTQILICKNTYLQASKPLLNNIICHEQP</sequence>
<dbReference type="InterPro" id="IPR001054">
    <property type="entry name" value="A/G_cyclase"/>
</dbReference>
<dbReference type="InterPro" id="IPR050697">
    <property type="entry name" value="Adenylyl/Guanylyl_Cyclase_3/4"/>
</dbReference>
<keyword evidence="4" id="KW-1185">Reference proteome</keyword>
<dbReference type="AlphaFoldDB" id="A0A6F8PQI9"/>
<reference evidence="4" key="1">
    <citation type="submission" date="2019-11" db="EMBL/GenBank/DDBJ databases">
        <title>Isolation and characterization of two novel species in the genus Thiomicrorhabdus.</title>
        <authorList>
            <person name="Mochizuki J."/>
            <person name="Kojima H."/>
            <person name="Fukui M."/>
        </authorList>
    </citation>
    <scope>NUCLEOTIDE SEQUENCE [LARGE SCALE GENOMIC DNA]</scope>
    <source>
        <strain evidence="4">AkT22</strain>
    </source>
</reference>
<dbReference type="PANTHER" id="PTHR43081">
    <property type="entry name" value="ADENYLATE CYCLASE, TERMINAL-DIFFERENTIATION SPECIFIC-RELATED"/>
    <property type="match status" value="1"/>
</dbReference>
<evidence type="ECO:0000259" key="2">
    <source>
        <dbReference type="PROSITE" id="PS50125"/>
    </source>
</evidence>
<evidence type="ECO:0000256" key="1">
    <source>
        <dbReference type="SAM" id="Phobius"/>
    </source>
</evidence>
<keyword evidence="1" id="KW-1133">Transmembrane helix</keyword>
<protein>
    <submittedName>
        <fullName evidence="3">Adenylate/guanylate cyclase domain-containing protein</fullName>
    </submittedName>
</protein>
<dbReference type="SMART" id="SM00044">
    <property type="entry name" value="CYCc"/>
    <property type="match status" value="1"/>
</dbReference>
<dbReference type="PANTHER" id="PTHR43081:SF1">
    <property type="entry name" value="ADENYLATE CYCLASE, TERMINAL-DIFFERENTIATION SPECIFIC"/>
    <property type="match status" value="1"/>
</dbReference>
<dbReference type="GO" id="GO:0035556">
    <property type="term" value="P:intracellular signal transduction"/>
    <property type="evidence" value="ECO:0007669"/>
    <property type="project" value="InterPro"/>
</dbReference>
<dbReference type="InterPro" id="IPR007890">
    <property type="entry name" value="CHASE2"/>
</dbReference>
<dbReference type="CDD" id="cd07302">
    <property type="entry name" value="CHD"/>
    <property type="match status" value="1"/>
</dbReference>
<dbReference type="GO" id="GO:0004016">
    <property type="term" value="F:adenylate cyclase activity"/>
    <property type="evidence" value="ECO:0007669"/>
    <property type="project" value="UniProtKB-ARBA"/>
</dbReference>
<keyword evidence="1" id="KW-0812">Transmembrane</keyword>
<feature type="transmembrane region" description="Helical" evidence="1">
    <location>
        <begin position="328"/>
        <end position="347"/>
    </location>
</feature>